<dbReference type="InterPro" id="IPR011013">
    <property type="entry name" value="Gal_mutarotase_sf_dom"/>
</dbReference>
<evidence type="ECO:0000256" key="1">
    <source>
        <dbReference type="ARBA" id="ARBA00001913"/>
    </source>
</evidence>
<evidence type="ECO:0000256" key="3">
    <source>
        <dbReference type="ARBA" id="ARBA00022837"/>
    </source>
</evidence>
<comment type="cofactor">
    <cofactor evidence="1">
        <name>Ca(2+)</name>
        <dbReference type="ChEBI" id="CHEBI:29108"/>
    </cofactor>
</comment>
<evidence type="ECO:0000313" key="4">
    <source>
        <dbReference type="EMBL" id="TDB61774.1"/>
    </source>
</evidence>
<gene>
    <name evidence="4" type="ORF">EZE20_18680</name>
</gene>
<dbReference type="GO" id="GO:0030246">
    <property type="term" value="F:carbohydrate binding"/>
    <property type="evidence" value="ECO:0007669"/>
    <property type="project" value="InterPro"/>
</dbReference>
<dbReference type="Pfam" id="PF01263">
    <property type="entry name" value="Aldose_epim"/>
    <property type="match status" value="1"/>
</dbReference>
<dbReference type="InterPro" id="IPR037481">
    <property type="entry name" value="LacX"/>
</dbReference>
<dbReference type="GO" id="GO:0005975">
    <property type="term" value="P:carbohydrate metabolic process"/>
    <property type="evidence" value="ECO:0007669"/>
    <property type="project" value="InterPro"/>
</dbReference>
<dbReference type="AlphaFoldDB" id="A0A4R4K342"/>
<protein>
    <submittedName>
        <fullName evidence="4">Aldose 1-epimerase family protein</fullName>
    </submittedName>
</protein>
<dbReference type="Proteomes" id="UP000295706">
    <property type="component" value="Unassembled WGS sequence"/>
</dbReference>
<keyword evidence="5" id="KW-1185">Reference proteome</keyword>
<name>A0A4R4K342_9BACT</name>
<dbReference type="SUPFAM" id="SSF74650">
    <property type="entry name" value="Galactose mutarotase-like"/>
    <property type="match status" value="1"/>
</dbReference>
<dbReference type="RefSeq" id="WP_132120520.1">
    <property type="nucleotide sequence ID" value="NZ_SMJU01000013.1"/>
</dbReference>
<dbReference type="InterPro" id="IPR014718">
    <property type="entry name" value="GH-type_carb-bd"/>
</dbReference>
<proteinExistence type="predicted"/>
<organism evidence="4 5">
    <name type="scientific">Arundinibacter roseus</name>
    <dbReference type="NCBI Taxonomy" id="2070510"/>
    <lineage>
        <taxon>Bacteria</taxon>
        <taxon>Pseudomonadati</taxon>
        <taxon>Bacteroidota</taxon>
        <taxon>Cytophagia</taxon>
        <taxon>Cytophagales</taxon>
        <taxon>Spirosomataceae</taxon>
        <taxon>Arundinibacter</taxon>
    </lineage>
</organism>
<dbReference type="EMBL" id="SMJU01000013">
    <property type="protein sequence ID" value="TDB61774.1"/>
    <property type="molecule type" value="Genomic_DNA"/>
</dbReference>
<comment type="subunit">
    <text evidence="2">Monomer.</text>
</comment>
<dbReference type="Gene3D" id="2.70.98.10">
    <property type="match status" value="1"/>
</dbReference>
<keyword evidence="3" id="KW-0106">Calcium</keyword>
<sequence length="296" mass="33927">MNKQTIENNFLRISVQETGAELCSIQSVKTGKEYMWQGNPDIWPSYAPVLFPIVGELKDGTYHHEGVSYQLPRHGFVRHNSSVKVMGKTDSSICMGLDYDEDTLLMYPFRFQFRITFSLEENKVVIRHEITNRGEETMLFSVGGHPGFACPREADESYEDYYLEFSEKETLSRWRLTDKGLLSGQTEAVLQESAMLPLRHELFKEDALIFKNPKSSKISLKSKKSADVLTVDYEDFSYLGIWAKPDGDYVCIEPWLGVADSHDSDQQLKDKEAILRLNTKETFTATYSIEIQEGNK</sequence>
<reference evidence="4 5" key="1">
    <citation type="submission" date="2019-02" db="EMBL/GenBank/DDBJ databases">
        <title>Arundinibacter roseus gen. nov., sp. nov., a new member of the family Cytophagaceae.</title>
        <authorList>
            <person name="Szuroczki S."/>
            <person name="Khayer B."/>
            <person name="Sproer C."/>
            <person name="Toumi M."/>
            <person name="Szabo A."/>
            <person name="Felfoldi T."/>
            <person name="Schumann P."/>
            <person name="Toth E."/>
        </authorList>
    </citation>
    <scope>NUCLEOTIDE SEQUENCE [LARGE SCALE GENOMIC DNA]</scope>
    <source>
        <strain evidence="4 5">DMA-k-7a</strain>
    </source>
</reference>
<comment type="caution">
    <text evidence="4">The sequence shown here is derived from an EMBL/GenBank/DDBJ whole genome shotgun (WGS) entry which is preliminary data.</text>
</comment>
<accession>A0A4R4K342</accession>
<dbReference type="OrthoDB" id="9795355at2"/>
<dbReference type="CDD" id="cd09024">
    <property type="entry name" value="Aldose_epim_lacX"/>
    <property type="match status" value="1"/>
</dbReference>
<dbReference type="GO" id="GO:0016853">
    <property type="term" value="F:isomerase activity"/>
    <property type="evidence" value="ECO:0007669"/>
    <property type="project" value="InterPro"/>
</dbReference>
<evidence type="ECO:0000256" key="2">
    <source>
        <dbReference type="ARBA" id="ARBA00011245"/>
    </source>
</evidence>
<evidence type="ECO:0000313" key="5">
    <source>
        <dbReference type="Proteomes" id="UP000295706"/>
    </source>
</evidence>
<dbReference type="InterPro" id="IPR008183">
    <property type="entry name" value="Aldose_1/G6P_1-epimerase"/>
</dbReference>